<dbReference type="InterPro" id="IPR011250">
    <property type="entry name" value="OMP/PagP_B-barrel"/>
</dbReference>
<keyword evidence="3" id="KW-1185">Reference proteome</keyword>
<comment type="caution">
    <text evidence="2">The sequence shown here is derived from an EMBL/GenBank/DDBJ whole genome shotgun (WGS) entry which is preliminary data.</text>
</comment>
<dbReference type="EMBL" id="VXJS01000001">
    <property type="protein sequence ID" value="KAA8681604.1"/>
    <property type="molecule type" value="Genomic_DNA"/>
</dbReference>
<dbReference type="Proteomes" id="UP000322521">
    <property type="component" value="Unassembled WGS sequence"/>
</dbReference>
<protein>
    <recommendedName>
        <fullName evidence="4">Porin family protein</fullName>
    </recommendedName>
</protein>
<name>A0A5M9P7D2_9VIBR</name>
<organism evidence="2 3">
    <name type="scientific">Vibrio gigantis</name>
    <dbReference type="NCBI Taxonomy" id="296199"/>
    <lineage>
        <taxon>Bacteria</taxon>
        <taxon>Pseudomonadati</taxon>
        <taxon>Pseudomonadota</taxon>
        <taxon>Gammaproteobacteria</taxon>
        <taxon>Vibrionales</taxon>
        <taxon>Vibrionaceae</taxon>
        <taxon>Vibrio</taxon>
    </lineage>
</organism>
<evidence type="ECO:0000256" key="1">
    <source>
        <dbReference type="SAM" id="SignalP"/>
    </source>
</evidence>
<sequence length="204" mass="22639">MKVMLTALATLLTVSPVLASSNIVHELTYIGFGYKHATLEKGAFADYLDNQYSNNEDKALGGLYLNLGVNITESLFIEGDADFVTRVSSEIDTWKLGAGFNASINDHFSIPTSCGAVNYRADSDYSNSYSEQAAYCKTGARVQAAKHWLIDLSYQHDFLDVDKDTFKMNNVFQFGRVFGLVAGIETSKRRYSEKAFNLGVQFTM</sequence>
<accession>A0A5M9P7D2</accession>
<keyword evidence="1" id="KW-0732">Signal</keyword>
<dbReference type="RefSeq" id="WP_086714397.1">
    <property type="nucleotide sequence ID" value="NZ_AP025493.1"/>
</dbReference>
<gene>
    <name evidence="2" type="ORF">F4W18_03335</name>
</gene>
<dbReference type="AlphaFoldDB" id="A0A5M9P7D2"/>
<dbReference type="SUPFAM" id="SSF56925">
    <property type="entry name" value="OMPA-like"/>
    <property type="match status" value="1"/>
</dbReference>
<evidence type="ECO:0000313" key="2">
    <source>
        <dbReference type="EMBL" id="KAA8681604.1"/>
    </source>
</evidence>
<evidence type="ECO:0000313" key="3">
    <source>
        <dbReference type="Proteomes" id="UP000322521"/>
    </source>
</evidence>
<evidence type="ECO:0008006" key="4">
    <source>
        <dbReference type="Google" id="ProtNLM"/>
    </source>
</evidence>
<feature type="chain" id="PRO_5024446375" description="Porin family protein" evidence="1">
    <location>
        <begin position="20"/>
        <end position="204"/>
    </location>
</feature>
<proteinExistence type="predicted"/>
<reference evidence="2 3" key="1">
    <citation type="submission" date="2019-09" db="EMBL/GenBank/DDBJ databases">
        <title>Draft genome sequence of various Type strains from the CCUG.</title>
        <authorList>
            <person name="Pineiro-Iglesias B."/>
            <person name="Tunovic T."/>
            <person name="Unosson C."/>
            <person name="Inganas E."/>
            <person name="Ohlen M."/>
            <person name="Cardew S."/>
            <person name="Jensie-Markopoulos S."/>
            <person name="Salva-Serra F."/>
            <person name="Jaen-Luchoro D."/>
            <person name="Karlsson R."/>
            <person name="Svensson-Stadler L."/>
            <person name="Chun J."/>
            <person name="Moore E."/>
        </authorList>
    </citation>
    <scope>NUCLEOTIDE SEQUENCE [LARGE SCALE GENOMIC DNA]</scope>
    <source>
        <strain evidence="2 3">CCUG 56969T</strain>
    </source>
</reference>
<dbReference type="OrthoDB" id="5865746at2"/>
<feature type="signal peptide" evidence="1">
    <location>
        <begin position="1"/>
        <end position="19"/>
    </location>
</feature>
<dbReference type="Gene3D" id="2.40.160.20">
    <property type="match status" value="1"/>
</dbReference>